<dbReference type="Gene3D" id="2.40.160.50">
    <property type="entry name" value="membrane protein fhac: a member of the omp85/tpsb transporter family"/>
    <property type="match status" value="1"/>
</dbReference>
<feature type="domain" description="Bacterial surface antigen (D15)" evidence="3">
    <location>
        <begin position="181"/>
        <end position="406"/>
    </location>
</feature>
<evidence type="ECO:0000313" key="4">
    <source>
        <dbReference type="EMBL" id="SMO54462.1"/>
    </source>
</evidence>
<evidence type="ECO:0000313" key="5">
    <source>
        <dbReference type="Proteomes" id="UP000315971"/>
    </source>
</evidence>
<keyword evidence="2" id="KW-0472">Membrane</keyword>
<evidence type="ECO:0000256" key="1">
    <source>
        <dbReference type="ARBA" id="ARBA00004370"/>
    </source>
</evidence>
<keyword evidence="5" id="KW-1185">Reference proteome</keyword>
<sequence>MSNFYRKIIEQRAVFLIIHLFILLQHLPFSSAAQDTSAVKNCPQQDLTDLISKWRNKPPKVKPDTGKNAFLLLFPVIGSNPATGFQIGAAGQYAFKGKNTNSLYSTVVGNLTYTTKNQLLLQIKNNVYAKNNKVFLSGDWRLFIFSQSTYGLGTNAPEGGVLDFQFGLNGSEVNTDSLVQPMKYNQIRFYQTASFKLKNALFAGIGYHLDWYDKIEDQKLDTANHIYTSHYVYSTFYGFDPKSYLVSGLSVNLLVDTRDNLLNPYKGYFASINYWINPKFLGNEKTSNLLSVEWRSYHSLSKTNPRHLISFWLLGNFSPPGEFPYLNLPALGYDQRGRSGRGYSQGRFRGTNMIYAETEYRFPISRCSGILGGILFANMTTADTPDKSVKLFDYVQPGYGLGLRVMIDKRSRTNLQVDMGFGNESGALYLGAGETF</sequence>
<organism evidence="4 5">
    <name type="scientific">Solitalea koreensis</name>
    <dbReference type="NCBI Taxonomy" id="543615"/>
    <lineage>
        <taxon>Bacteria</taxon>
        <taxon>Pseudomonadati</taxon>
        <taxon>Bacteroidota</taxon>
        <taxon>Sphingobacteriia</taxon>
        <taxon>Sphingobacteriales</taxon>
        <taxon>Sphingobacteriaceae</taxon>
        <taxon>Solitalea</taxon>
    </lineage>
</organism>
<dbReference type="Pfam" id="PF01103">
    <property type="entry name" value="Omp85"/>
    <property type="match status" value="1"/>
</dbReference>
<dbReference type="RefSeq" id="WP_142602565.1">
    <property type="nucleotide sequence ID" value="NZ_FXSZ01000003.1"/>
</dbReference>
<reference evidence="4 5" key="1">
    <citation type="submission" date="2017-05" db="EMBL/GenBank/DDBJ databases">
        <authorList>
            <person name="Varghese N."/>
            <person name="Submissions S."/>
        </authorList>
    </citation>
    <scope>NUCLEOTIDE SEQUENCE [LARGE SCALE GENOMIC DNA]</scope>
    <source>
        <strain evidence="4 5">DSM 21342</strain>
    </source>
</reference>
<evidence type="ECO:0000259" key="3">
    <source>
        <dbReference type="Pfam" id="PF01103"/>
    </source>
</evidence>
<gene>
    <name evidence="4" type="ORF">SAMN06265350_103214</name>
</gene>
<dbReference type="OrthoDB" id="621220at2"/>
<evidence type="ECO:0000256" key="2">
    <source>
        <dbReference type="ARBA" id="ARBA00023136"/>
    </source>
</evidence>
<comment type="subcellular location">
    <subcellularLocation>
        <location evidence="1">Membrane</location>
    </subcellularLocation>
</comment>
<dbReference type="EMBL" id="FXSZ01000003">
    <property type="protein sequence ID" value="SMO54462.1"/>
    <property type="molecule type" value="Genomic_DNA"/>
</dbReference>
<dbReference type="GO" id="GO:0019867">
    <property type="term" value="C:outer membrane"/>
    <property type="evidence" value="ECO:0007669"/>
    <property type="project" value="InterPro"/>
</dbReference>
<dbReference type="AlphaFoldDB" id="A0A521C4W6"/>
<accession>A0A521C4W6</accession>
<dbReference type="Proteomes" id="UP000315971">
    <property type="component" value="Unassembled WGS sequence"/>
</dbReference>
<dbReference type="InterPro" id="IPR000184">
    <property type="entry name" value="Bac_surfAg_D15"/>
</dbReference>
<protein>
    <submittedName>
        <fullName evidence="4">Surface antigen</fullName>
    </submittedName>
</protein>
<name>A0A521C4W6_9SPHI</name>
<proteinExistence type="predicted"/>